<proteinExistence type="predicted"/>
<accession>A0A368QQ61</accession>
<evidence type="ECO:0000256" key="9">
    <source>
        <dbReference type="SAM" id="Phobius"/>
    </source>
</evidence>
<keyword evidence="4" id="KW-0732">Signal</keyword>
<protein>
    <recommendedName>
        <fullName evidence="11">Leucine-rich repeat-containing N-terminal plant-type domain-containing protein</fullName>
    </recommendedName>
</protein>
<dbReference type="InterPro" id="IPR001611">
    <property type="entry name" value="Leu-rich_rpt"/>
</dbReference>
<dbReference type="OrthoDB" id="773329at2759"/>
<dbReference type="PANTHER" id="PTHR48063:SF92">
    <property type="entry name" value="LEUCINE-RICH REPEAT-CONTAINING N-TERMINAL PLANT-TYPE DOMAIN-CONTAINING PROTEIN"/>
    <property type="match status" value="1"/>
</dbReference>
<evidence type="ECO:0000256" key="8">
    <source>
        <dbReference type="ARBA" id="ARBA00023180"/>
    </source>
</evidence>
<dbReference type="PANTHER" id="PTHR48063">
    <property type="entry name" value="LRR RECEPTOR-LIKE KINASE"/>
    <property type="match status" value="1"/>
</dbReference>
<dbReference type="InterPro" id="IPR032675">
    <property type="entry name" value="LRR_dom_sf"/>
</dbReference>
<keyword evidence="2" id="KW-0433">Leucine-rich repeat</keyword>
<evidence type="ECO:0000256" key="4">
    <source>
        <dbReference type="ARBA" id="ARBA00022729"/>
    </source>
</evidence>
<dbReference type="Gene3D" id="3.80.10.10">
    <property type="entry name" value="Ribonuclease Inhibitor"/>
    <property type="match status" value="1"/>
</dbReference>
<gene>
    <name evidence="10" type="ORF">SETIT_4G028800v2</name>
</gene>
<evidence type="ECO:0000256" key="7">
    <source>
        <dbReference type="ARBA" id="ARBA00023136"/>
    </source>
</evidence>
<dbReference type="PRINTS" id="PR00019">
    <property type="entry name" value="LEURICHRPT"/>
</dbReference>
<comment type="subcellular location">
    <subcellularLocation>
        <location evidence="1">Membrane</location>
        <topology evidence="1">Single-pass type I membrane protein</topology>
    </subcellularLocation>
</comment>
<evidence type="ECO:0000256" key="6">
    <source>
        <dbReference type="ARBA" id="ARBA00022989"/>
    </source>
</evidence>
<feature type="transmembrane region" description="Helical" evidence="9">
    <location>
        <begin position="170"/>
        <end position="193"/>
    </location>
</feature>
<reference evidence="10" key="2">
    <citation type="submission" date="2015-07" db="EMBL/GenBank/DDBJ databases">
        <authorList>
            <person name="Noorani M."/>
        </authorList>
    </citation>
    <scope>NUCLEOTIDE SEQUENCE</scope>
    <source>
        <strain evidence="10">Yugu1</strain>
    </source>
</reference>
<evidence type="ECO:0008006" key="11">
    <source>
        <dbReference type="Google" id="ProtNLM"/>
    </source>
</evidence>
<keyword evidence="7 9" id="KW-0472">Membrane</keyword>
<evidence type="ECO:0000256" key="1">
    <source>
        <dbReference type="ARBA" id="ARBA00004479"/>
    </source>
</evidence>
<evidence type="ECO:0000256" key="3">
    <source>
        <dbReference type="ARBA" id="ARBA00022692"/>
    </source>
</evidence>
<reference evidence="10" key="1">
    <citation type="journal article" date="2012" name="Nat. Biotechnol.">
        <title>Reference genome sequence of the model plant Setaria.</title>
        <authorList>
            <person name="Bennetzen J.L."/>
            <person name="Schmutz J."/>
            <person name="Wang H."/>
            <person name="Percifield R."/>
            <person name="Hawkins J."/>
            <person name="Pontaroli A.C."/>
            <person name="Estep M."/>
            <person name="Feng L."/>
            <person name="Vaughn J.N."/>
            <person name="Grimwood J."/>
            <person name="Jenkins J."/>
            <person name="Barry K."/>
            <person name="Lindquist E."/>
            <person name="Hellsten U."/>
            <person name="Deshpande S."/>
            <person name="Wang X."/>
            <person name="Wu X."/>
            <person name="Mitros T."/>
            <person name="Triplett J."/>
            <person name="Yang X."/>
            <person name="Ye C.Y."/>
            <person name="Mauro-Herrera M."/>
            <person name="Wang L."/>
            <person name="Li P."/>
            <person name="Sharma M."/>
            <person name="Sharma R."/>
            <person name="Ronald P.C."/>
            <person name="Panaud O."/>
            <person name="Kellogg E.A."/>
            <person name="Brutnell T.P."/>
            <person name="Doust A.N."/>
            <person name="Tuskan G.A."/>
            <person name="Rokhsar D."/>
            <person name="Devos K.M."/>
        </authorList>
    </citation>
    <scope>NUCLEOTIDE SEQUENCE [LARGE SCALE GENOMIC DNA]</scope>
    <source>
        <strain evidence="10">Yugu1</strain>
    </source>
</reference>
<sequence length="238" mass="26306">MASHQSKYSTSSFMTVTNSGYIVSYNASLHITIKGEERIYSRILYLMQSIDLSDNDLTGEIPVEIGALVELKNLNLSTNPLIGPIPETVGHMGSLESLDLSWNQLSGAISQSMASLHLLSHLNVLQQSFWEDPYIYAGNNYLCSPLVPDSCSEQKGNPVDHEEHTDGHDVVLYAFSGVGFGIGLAAVWWLLIFSKAVSMRYFQFVDSVGEKICDQLILLKIKMNMKLKLMGGNQHSGD</sequence>
<dbReference type="GO" id="GO:0016020">
    <property type="term" value="C:membrane"/>
    <property type="evidence" value="ECO:0007669"/>
    <property type="project" value="UniProtKB-SubCell"/>
</dbReference>
<dbReference type="STRING" id="4555.A0A368QQ61"/>
<dbReference type="AlphaFoldDB" id="A0A368QQ61"/>
<keyword evidence="8" id="KW-0325">Glycoprotein</keyword>
<dbReference type="InterPro" id="IPR046956">
    <property type="entry name" value="RLP23-like"/>
</dbReference>
<organism evidence="10">
    <name type="scientific">Setaria italica</name>
    <name type="common">Foxtail millet</name>
    <name type="synonym">Panicum italicum</name>
    <dbReference type="NCBI Taxonomy" id="4555"/>
    <lineage>
        <taxon>Eukaryota</taxon>
        <taxon>Viridiplantae</taxon>
        <taxon>Streptophyta</taxon>
        <taxon>Embryophyta</taxon>
        <taxon>Tracheophyta</taxon>
        <taxon>Spermatophyta</taxon>
        <taxon>Magnoliopsida</taxon>
        <taxon>Liliopsida</taxon>
        <taxon>Poales</taxon>
        <taxon>Poaceae</taxon>
        <taxon>PACMAD clade</taxon>
        <taxon>Panicoideae</taxon>
        <taxon>Panicodae</taxon>
        <taxon>Paniceae</taxon>
        <taxon>Cenchrinae</taxon>
        <taxon>Setaria</taxon>
    </lineage>
</organism>
<keyword evidence="3 9" id="KW-0812">Transmembrane</keyword>
<dbReference type="Pfam" id="PF00560">
    <property type="entry name" value="LRR_1"/>
    <property type="match status" value="3"/>
</dbReference>
<keyword evidence="6 9" id="KW-1133">Transmembrane helix</keyword>
<keyword evidence="5" id="KW-0677">Repeat</keyword>
<evidence type="ECO:0000256" key="5">
    <source>
        <dbReference type="ARBA" id="ARBA00022737"/>
    </source>
</evidence>
<name>A0A368QQ61_SETIT</name>
<evidence type="ECO:0000313" key="10">
    <source>
        <dbReference type="EMBL" id="RCV20101.1"/>
    </source>
</evidence>
<dbReference type="FunFam" id="3.80.10.10:FF:000383">
    <property type="entry name" value="Leucine-rich repeat receptor protein kinase EMS1"/>
    <property type="match status" value="1"/>
</dbReference>
<dbReference type="EMBL" id="CM003531">
    <property type="protein sequence ID" value="RCV20101.1"/>
    <property type="molecule type" value="Genomic_DNA"/>
</dbReference>
<evidence type="ECO:0000256" key="2">
    <source>
        <dbReference type="ARBA" id="ARBA00022614"/>
    </source>
</evidence>
<dbReference type="SUPFAM" id="SSF52058">
    <property type="entry name" value="L domain-like"/>
    <property type="match status" value="1"/>
</dbReference>